<evidence type="ECO:0000313" key="2">
    <source>
        <dbReference type="EMBL" id="SFS00897.1"/>
    </source>
</evidence>
<dbReference type="InterPro" id="IPR008257">
    <property type="entry name" value="Pept_M19"/>
</dbReference>
<dbReference type="Pfam" id="PF01244">
    <property type="entry name" value="Peptidase_M19"/>
    <property type="match status" value="1"/>
</dbReference>
<feature type="chain" id="PRO_5011465175" evidence="1">
    <location>
        <begin position="20"/>
        <end position="411"/>
    </location>
</feature>
<dbReference type="PANTHER" id="PTHR10443:SF12">
    <property type="entry name" value="DIPEPTIDASE"/>
    <property type="match status" value="1"/>
</dbReference>
<sequence>MILAAALLLAAAPGDAALAARVDKVLARTPIVDGHNDLPWELRANHGRRVEAVDLRAGTDRLAAPLQTDIARLRRGHVGAQFWSVWIPATLSGDEAIRTTLEEIDIVHRLVARWPDTFEFARTAADVRRIEQAGRIASLIGVEGGAQIGGSLATLRLYRRLGVAYMTLTHSKTTDWADSATDAPRHDGLSPFGVAVVREMNRIGMIVDLSHVSEATMLDALAATKAPVIFSHSGARGVNDHPRNVPDSVLAKLPANGGVVMVNVYPAFVSRAYRDWSAARSGEEARLKALYPGDAAAAAAALATWDNAHAVPRVTPADLADHVEHIARVAGRDHVGIGGDYDGIDGTGPEGMRGVDGYPLLFVELARRGWSDADLAKLSGGNVLRVMARAEAVAAAMKDVPPAMEDVTPTQ</sequence>
<dbReference type="PANTHER" id="PTHR10443">
    <property type="entry name" value="MICROSOMAL DIPEPTIDASE"/>
    <property type="match status" value="1"/>
</dbReference>
<dbReference type="CDD" id="cd01301">
    <property type="entry name" value="rDP_like"/>
    <property type="match status" value="1"/>
</dbReference>
<protein>
    <submittedName>
        <fullName evidence="2">Membrane dipeptidase</fullName>
    </submittedName>
</protein>
<dbReference type="RefSeq" id="WP_093315078.1">
    <property type="nucleotide sequence ID" value="NZ_FOZG01000002.1"/>
</dbReference>
<gene>
    <name evidence="2" type="ORF">SAMN05192580_2549</name>
</gene>
<dbReference type="InterPro" id="IPR032466">
    <property type="entry name" value="Metal_Hydrolase"/>
</dbReference>
<dbReference type="OrthoDB" id="9804920at2"/>
<keyword evidence="3" id="KW-1185">Reference proteome</keyword>
<proteinExistence type="predicted"/>
<dbReference type="EMBL" id="FOZG01000002">
    <property type="protein sequence ID" value="SFS00897.1"/>
    <property type="molecule type" value="Genomic_DNA"/>
</dbReference>
<name>A0A1I6LBW2_9SPHN</name>
<dbReference type="AlphaFoldDB" id="A0A1I6LBW2"/>
<feature type="signal peptide" evidence="1">
    <location>
        <begin position="1"/>
        <end position="19"/>
    </location>
</feature>
<accession>A0A1I6LBW2</accession>
<reference evidence="2 3" key="1">
    <citation type="submission" date="2016-10" db="EMBL/GenBank/DDBJ databases">
        <authorList>
            <person name="de Groot N.N."/>
        </authorList>
    </citation>
    <scope>NUCLEOTIDE SEQUENCE [LARGE SCALE GENOMIC DNA]</scope>
    <source>
        <strain evidence="2 3">S5-249</strain>
    </source>
</reference>
<dbReference type="Proteomes" id="UP000198824">
    <property type="component" value="Unassembled WGS sequence"/>
</dbReference>
<dbReference type="PROSITE" id="PS51365">
    <property type="entry name" value="RENAL_DIPEPTIDASE_2"/>
    <property type="match status" value="1"/>
</dbReference>
<dbReference type="STRING" id="1166337.SAMN05192580_2549"/>
<dbReference type="GO" id="GO:0006508">
    <property type="term" value="P:proteolysis"/>
    <property type="evidence" value="ECO:0007669"/>
    <property type="project" value="InterPro"/>
</dbReference>
<dbReference type="SUPFAM" id="SSF51556">
    <property type="entry name" value="Metallo-dependent hydrolases"/>
    <property type="match status" value="1"/>
</dbReference>
<dbReference type="GO" id="GO:0070573">
    <property type="term" value="F:metallodipeptidase activity"/>
    <property type="evidence" value="ECO:0007669"/>
    <property type="project" value="InterPro"/>
</dbReference>
<evidence type="ECO:0000313" key="3">
    <source>
        <dbReference type="Proteomes" id="UP000198824"/>
    </source>
</evidence>
<dbReference type="Gene3D" id="3.20.20.140">
    <property type="entry name" value="Metal-dependent hydrolases"/>
    <property type="match status" value="1"/>
</dbReference>
<keyword evidence="1" id="KW-0732">Signal</keyword>
<organism evidence="2 3">
    <name type="scientific">Sphingomonas jatrophae</name>
    <dbReference type="NCBI Taxonomy" id="1166337"/>
    <lineage>
        <taxon>Bacteria</taxon>
        <taxon>Pseudomonadati</taxon>
        <taxon>Pseudomonadota</taxon>
        <taxon>Alphaproteobacteria</taxon>
        <taxon>Sphingomonadales</taxon>
        <taxon>Sphingomonadaceae</taxon>
        <taxon>Sphingomonas</taxon>
    </lineage>
</organism>
<evidence type="ECO:0000256" key="1">
    <source>
        <dbReference type="SAM" id="SignalP"/>
    </source>
</evidence>